<dbReference type="Pfam" id="PF13649">
    <property type="entry name" value="Methyltransf_25"/>
    <property type="match status" value="1"/>
</dbReference>
<dbReference type="PANTHER" id="PTHR43464:SF82">
    <property type="entry name" value="METHYLTRANSFERASE DOMAIN-CONTAINING PROTEIN"/>
    <property type="match status" value="1"/>
</dbReference>
<feature type="domain" description="Methyltransferase" evidence="1">
    <location>
        <begin position="49"/>
        <end position="141"/>
    </location>
</feature>
<evidence type="ECO:0000313" key="3">
    <source>
        <dbReference type="Proteomes" id="UP001651690"/>
    </source>
</evidence>
<dbReference type="InterPro" id="IPR041698">
    <property type="entry name" value="Methyltransf_25"/>
</dbReference>
<gene>
    <name evidence="2" type="ORF">NM203_22800</name>
</gene>
<sequence>MSTRWSGADTPRGDDYDARWTALAAQGRSVHGEADLIDALLRETGGSSVLDGGCGTGRVAIELARRGYHVTGVDADPAMLNAARAKAPELPWFEADLAQLSDAVGTGFDLALLAGNVMIFVAPGTEGAVLAEVARRLTPGGLLVAGFQLREHRLALDTYDRLCTEAGLTPVNRWATWDREPYEGGDYAVSVHARADSGGTASQP</sequence>
<evidence type="ECO:0000313" key="2">
    <source>
        <dbReference type="EMBL" id="MCP9275022.1"/>
    </source>
</evidence>
<dbReference type="SUPFAM" id="SSF53335">
    <property type="entry name" value="S-adenosyl-L-methionine-dependent methyltransferases"/>
    <property type="match status" value="1"/>
</dbReference>
<dbReference type="RefSeq" id="WP_255062760.1">
    <property type="nucleotide sequence ID" value="NZ_JANDBD010000010.1"/>
</dbReference>
<proteinExistence type="predicted"/>
<dbReference type="PANTHER" id="PTHR43464">
    <property type="entry name" value="METHYLTRANSFERASE"/>
    <property type="match status" value="1"/>
</dbReference>
<keyword evidence="3" id="KW-1185">Reference proteome</keyword>
<dbReference type="GO" id="GO:0032259">
    <property type="term" value="P:methylation"/>
    <property type="evidence" value="ECO:0007669"/>
    <property type="project" value="UniProtKB-KW"/>
</dbReference>
<accession>A0ABT1MB58</accession>
<dbReference type="Proteomes" id="UP001651690">
    <property type="component" value="Unassembled WGS sequence"/>
</dbReference>
<organism evidence="2 3">
    <name type="scientific">Mycolicibacterium arenosum</name>
    <dbReference type="NCBI Taxonomy" id="2952157"/>
    <lineage>
        <taxon>Bacteria</taxon>
        <taxon>Bacillati</taxon>
        <taxon>Actinomycetota</taxon>
        <taxon>Actinomycetes</taxon>
        <taxon>Mycobacteriales</taxon>
        <taxon>Mycobacteriaceae</taxon>
        <taxon>Mycolicibacterium</taxon>
    </lineage>
</organism>
<dbReference type="CDD" id="cd02440">
    <property type="entry name" value="AdoMet_MTases"/>
    <property type="match status" value="1"/>
</dbReference>
<dbReference type="Gene3D" id="3.40.50.150">
    <property type="entry name" value="Vaccinia Virus protein VP39"/>
    <property type="match status" value="1"/>
</dbReference>
<reference evidence="2 3" key="1">
    <citation type="submission" date="2022-06" db="EMBL/GenBank/DDBJ databases">
        <title>Mycolicibacterium sp. CAU 1645 isolated from seawater.</title>
        <authorList>
            <person name="Kim W."/>
        </authorList>
    </citation>
    <scope>NUCLEOTIDE SEQUENCE [LARGE SCALE GENOMIC DNA]</scope>
    <source>
        <strain evidence="2 3">CAU 1645</strain>
    </source>
</reference>
<comment type="caution">
    <text evidence="2">The sequence shown here is derived from an EMBL/GenBank/DDBJ whole genome shotgun (WGS) entry which is preliminary data.</text>
</comment>
<evidence type="ECO:0000259" key="1">
    <source>
        <dbReference type="Pfam" id="PF13649"/>
    </source>
</evidence>
<dbReference type="GO" id="GO:0008168">
    <property type="term" value="F:methyltransferase activity"/>
    <property type="evidence" value="ECO:0007669"/>
    <property type="project" value="UniProtKB-KW"/>
</dbReference>
<dbReference type="InterPro" id="IPR029063">
    <property type="entry name" value="SAM-dependent_MTases_sf"/>
</dbReference>
<name>A0ABT1MB58_9MYCO</name>
<keyword evidence="2" id="KW-0808">Transferase</keyword>
<protein>
    <submittedName>
        <fullName evidence="2">Class I SAM-dependent methyltransferase</fullName>
    </submittedName>
</protein>
<dbReference type="EMBL" id="JANDBD010000010">
    <property type="protein sequence ID" value="MCP9275022.1"/>
    <property type="molecule type" value="Genomic_DNA"/>
</dbReference>
<keyword evidence="2" id="KW-0489">Methyltransferase</keyword>